<proteinExistence type="predicted"/>
<organism evidence="1 2">
    <name type="scientific">Monilinia vaccinii-corymbosi</name>
    <dbReference type="NCBI Taxonomy" id="61207"/>
    <lineage>
        <taxon>Eukaryota</taxon>
        <taxon>Fungi</taxon>
        <taxon>Dikarya</taxon>
        <taxon>Ascomycota</taxon>
        <taxon>Pezizomycotina</taxon>
        <taxon>Leotiomycetes</taxon>
        <taxon>Helotiales</taxon>
        <taxon>Sclerotiniaceae</taxon>
        <taxon>Monilinia</taxon>
    </lineage>
</organism>
<keyword evidence="2" id="KW-1185">Reference proteome</keyword>
<accession>A0A8A3PN58</accession>
<protein>
    <submittedName>
        <fullName evidence="1">Uncharacterized protein</fullName>
    </submittedName>
</protein>
<sequence>MLVYKQILRRY</sequence>
<evidence type="ECO:0000313" key="1">
    <source>
        <dbReference type="EMBL" id="QSZ36359.1"/>
    </source>
</evidence>
<reference evidence="1" key="1">
    <citation type="submission" date="2020-10" db="EMBL/GenBank/DDBJ databases">
        <title>Genome Sequence of Monilinia vaccinii-corymbosi Sheds Light on Mummy Berry Disease Infection of Blueberry and Mating Type.</title>
        <authorList>
            <person name="Yow A.G."/>
            <person name="Zhang Y."/>
            <person name="Bansal K."/>
            <person name="Eacker S.M."/>
            <person name="Sullivan S."/>
            <person name="Liachko I."/>
            <person name="Cubeta M.A."/>
            <person name="Rollins J.A."/>
            <person name="Ashrafi H."/>
        </authorList>
    </citation>
    <scope>NUCLEOTIDE SEQUENCE</scope>
    <source>
        <strain evidence="1">RL-1</strain>
    </source>
</reference>
<dbReference type="Proteomes" id="UP000672032">
    <property type="component" value="Chromosome 7"/>
</dbReference>
<dbReference type="EMBL" id="CP063411">
    <property type="protein sequence ID" value="QSZ36359.1"/>
    <property type="molecule type" value="Genomic_DNA"/>
</dbReference>
<gene>
    <name evidence="1" type="ORF">DSL72_006235</name>
</gene>
<evidence type="ECO:0000313" key="2">
    <source>
        <dbReference type="Proteomes" id="UP000672032"/>
    </source>
</evidence>
<name>A0A8A3PN58_9HELO</name>